<dbReference type="Pfam" id="PF13393">
    <property type="entry name" value="tRNA-synt_His"/>
    <property type="match status" value="1"/>
</dbReference>
<evidence type="ECO:0000256" key="1">
    <source>
        <dbReference type="ARBA" id="ARBA00012815"/>
    </source>
</evidence>
<dbReference type="SUPFAM" id="SSF55681">
    <property type="entry name" value="Class II aaRS and biotin synthetases"/>
    <property type="match status" value="1"/>
</dbReference>
<evidence type="ECO:0000313" key="5">
    <source>
        <dbReference type="EnsemblPlants" id="QL07p043269:mrna"/>
    </source>
</evidence>
<dbReference type="PANTHER" id="PTHR43707:SF1">
    <property type="entry name" value="HISTIDINE--TRNA LIGASE, MITOCHONDRIAL-RELATED"/>
    <property type="match status" value="1"/>
</dbReference>
<organism evidence="5 6">
    <name type="scientific">Quercus lobata</name>
    <name type="common">Valley oak</name>
    <dbReference type="NCBI Taxonomy" id="97700"/>
    <lineage>
        <taxon>Eukaryota</taxon>
        <taxon>Viridiplantae</taxon>
        <taxon>Streptophyta</taxon>
        <taxon>Embryophyta</taxon>
        <taxon>Tracheophyta</taxon>
        <taxon>Spermatophyta</taxon>
        <taxon>Magnoliopsida</taxon>
        <taxon>eudicotyledons</taxon>
        <taxon>Gunneridae</taxon>
        <taxon>Pentapetalae</taxon>
        <taxon>rosids</taxon>
        <taxon>fabids</taxon>
        <taxon>Fagales</taxon>
        <taxon>Fagaceae</taxon>
        <taxon>Quercus</taxon>
    </lineage>
</organism>
<feature type="domain" description="Class II Histidinyl-tRNA synthetase (HisRS)-like catalytic core" evidence="4">
    <location>
        <begin position="90"/>
        <end position="169"/>
    </location>
</feature>
<dbReference type="EC" id="6.1.1.21" evidence="1"/>
<sequence>MPAIPSSLLYLKPLFFSLPRFSSPSLALNRFRKFPIPTINPRSLSSLSSVAATAAQSTGDNGSGGGRSGALAPPPITEELQKIDVNPPKGTKDFPPEEMHLRTWLFHNFREVSRLFGFEEVDFLVLEPEALYIRKAGEEIRDQIYSFEDRGNRRFALRPELTPSLARLVTCDTEIL</sequence>
<dbReference type="EMBL" id="LRBV02000007">
    <property type="status" value="NOT_ANNOTATED_CDS"/>
    <property type="molecule type" value="Genomic_DNA"/>
</dbReference>
<dbReference type="AlphaFoldDB" id="A0A7N2M7V4"/>
<dbReference type="InterPro" id="IPR041715">
    <property type="entry name" value="HisRS-like_core"/>
</dbReference>
<protein>
    <recommendedName>
        <fullName evidence="1">histidine--tRNA ligase</fullName>
        <ecNumber evidence="1">6.1.1.21</ecNumber>
    </recommendedName>
</protein>
<dbReference type="EnsemblPlants" id="QL07p043269:mrna">
    <property type="protein sequence ID" value="QL07p043269:mrna"/>
    <property type="gene ID" value="QL07p043269"/>
</dbReference>
<dbReference type="GO" id="GO:0006427">
    <property type="term" value="P:histidyl-tRNA aminoacylation"/>
    <property type="evidence" value="ECO:0007669"/>
    <property type="project" value="TreeGrafter"/>
</dbReference>
<keyword evidence="6" id="KW-1185">Reference proteome</keyword>
<proteinExistence type="predicted"/>
<accession>A0A7N2M7V4</accession>
<dbReference type="InterPro" id="IPR045864">
    <property type="entry name" value="aa-tRNA-synth_II/BPL/LPL"/>
</dbReference>
<dbReference type="PANTHER" id="PTHR43707">
    <property type="entry name" value="HISTIDYL-TRNA SYNTHETASE"/>
    <property type="match status" value="1"/>
</dbReference>
<dbReference type="InParanoid" id="A0A7N2M7V4"/>
<reference evidence="5 6" key="1">
    <citation type="journal article" date="2016" name="G3 (Bethesda)">
        <title>First Draft Assembly and Annotation of the Genome of a California Endemic Oak Quercus lobata Nee (Fagaceae).</title>
        <authorList>
            <person name="Sork V.L."/>
            <person name="Fitz-Gibbon S.T."/>
            <person name="Puiu D."/>
            <person name="Crepeau M."/>
            <person name="Gugger P.F."/>
            <person name="Sherman R."/>
            <person name="Stevens K."/>
            <person name="Langley C.H."/>
            <person name="Pellegrini M."/>
            <person name="Salzberg S.L."/>
        </authorList>
    </citation>
    <scope>NUCLEOTIDE SEQUENCE [LARGE SCALE GENOMIC DNA]</scope>
    <source>
        <strain evidence="5 6">cv. SW786</strain>
    </source>
</reference>
<comment type="catalytic activity">
    <reaction evidence="2">
        <text>tRNA(His) + L-histidine + ATP = L-histidyl-tRNA(His) + AMP + diphosphate + H(+)</text>
        <dbReference type="Rhea" id="RHEA:17313"/>
        <dbReference type="Rhea" id="RHEA-COMP:9665"/>
        <dbReference type="Rhea" id="RHEA-COMP:9689"/>
        <dbReference type="ChEBI" id="CHEBI:15378"/>
        <dbReference type="ChEBI" id="CHEBI:30616"/>
        <dbReference type="ChEBI" id="CHEBI:33019"/>
        <dbReference type="ChEBI" id="CHEBI:57595"/>
        <dbReference type="ChEBI" id="CHEBI:78442"/>
        <dbReference type="ChEBI" id="CHEBI:78527"/>
        <dbReference type="ChEBI" id="CHEBI:456215"/>
        <dbReference type="EC" id="6.1.1.21"/>
    </reaction>
</comment>
<evidence type="ECO:0000256" key="2">
    <source>
        <dbReference type="ARBA" id="ARBA00047639"/>
    </source>
</evidence>
<reference evidence="5" key="2">
    <citation type="submission" date="2021-01" db="UniProtKB">
        <authorList>
            <consortium name="EnsemblPlants"/>
        </authorList>
    </citation>
    <scope>IDENTIFICATION</scope>
</reference>
<dbReference type="GO" id="GO:0004821">
    <property type="term" value="F:histidine-tRNA ligase activity"/>
    <property type="evidence" value="ECO:0007669"/>
    <property type="project" value="UniProtKB-EC"/>
</dbReference>
<name>A0A7N2M7V4_QUELO</name>
<dbReference type="InterPro" id="IPR004516">
    <property type="entry name" value="HisRS/HisZ"/>
</dbReference>
<evidence type="ECO:0000313" key="6">
    <source>
        <dbReference type="Proteomes" id="UP000594261"/>
    </source>
</evidence>
<dbReference type="GO" id="GO:0005737">
    <property type="term" value="C:cytoplasm"/>
    <property type="evidence" value="ECO:0007669"/>
    <property type="project" value="InterPro"/>
</dbReference>
<dbReference type="Proteomes" id="UP000594261">
    <property type="component" value="Chromosome 7"/>
</dbReference>
<dbReference type="Gramene" id="QL07p043269:mrna">
    <property type="protein sequence ID" value="QL07p043269:mrna"/>
    <property type="gene ID" value="QL07p043269"/>
</dbReference>
<feature type="region of interest" description="Disordered" evidence="3">
    <location>
        <begin position="55"/>
        <end position="74"/>
    </location>
</feature>
<evidence type="ECO:0000259" key="4">
    <source>
        <dbReference type="Pfam" id="PF13393"/>
    </source>
</evidence>
<dbReference type="Gene3D" id="3.30.930.10">
    <property type="entry name" value="Bira Bifunctional Protein, Domain 2"/>
    <property type="match status" value="1"/>
</dbReference>
<evidence type="ECO:0000256" key="3">
    <source>
        <dbReference type="SAM" id="MobiDB-lite"/>
    </source>
</evidence>